<proteinExistence type="predicted"/>
<dbReference type="OrthoDB" id="9799942at2"/>
<dbReference type="InterPro" id="IPR023203">
    <property type="entry name" value="TTHA0068_sf"/>
</dbReference>
<dbReference type="SUPFAM" id="SSF140663">
    <property type="entry name" value="TTHA0068-like"/>
    <property type="match status" value="1"/>
</dbReference>
<name>A0A2R8AZZ2_9RHOB</name>
<organism evidence="1 2">
    <name type="scientific">Pseudoprimorskyibacter insulae</name>
    <dbReference type="NCBI Taxonomy" id="1695997"/>
    <lineage>
        <taxon>Bacteria</taxon>
        <taxon>Pseudomonadati</taxon>
        <taxon>Pseudomonadota</taxon>
        <taxon>Alphaproteobacteria</taxon>
        <taxon>Rhodobacterales</taxon>
        <taxon>Paracoccaceae</taxon>
        <taxon>Pseudoprimorskyibacter</taxon>
    </lineage>
</organism>
<accession>A0A2R8AZZ2</accession>
<dbReference type="AlphaFoldDB" id="A0A2R8AZZ2"/>
<evidence type="ECO:0000313" key="1">
    <source>
        <dbReference type="EMBL" id="SPF81612.1"/>
    </source>
</evidence>
<dbReference type="EMBL" id="OMOJ01000011">
    <property type="protein sequence ID" value="SPF81612.1"/>
    <property type="molecule type" value="Genomic_DNA"/>
</dbReference>
<dbReference type="Pfam" id="PF03745">
    <property type="entry name" value="DUF309"/>
    <property type="match status" value="1"/>
</dbReference>
<protein>
    <recommendedName>
        <fullName evidence="3">DUF309 domain-containing protein</fullName>
    </recommendedName>
</protein>
<evidence type="ECO:0008006" key="3">
    <source>
        <dbReference type="Google" id="ProtNLM"/>
    </source>
</evidence>
<gene>
    <name evidence="1" type="ORF">PRI8871_03437</name>
</gene>
<dbReference type="InterPro" id="IPR005500">
    <property type="entry name" value="DUF309"/>
</dbReference>
<reference evidence="2" key="1">
    <citation type="submission" date="2018-03" db="EMBL/GenBank/DDBJ databases">
        <authorList>
            <person name="Rodrigo-Torres L."/>
            <person name="Arahal R. D."/>
            <person name="Lucena T."/>
        </authorList>
    </citation>
    <scope>NUCLEOTIDE SEQUENCE [LARGE SCALE GENOMIC DNA]</scope>
    <source>
        <strain evidence="2">CECT 8871</strain>
    </source>
</reference>
<dbReference type="Gene3D" id="1.10.3450.10">
    <property type="entry name" value="TTHA0068-like"/>
    <property type="match status" value="1"/>
</dbReference>
<evidence type="ECO:0000313" key="2">
    <source>
        <dbReference type="Proteomes" id="UP000244904"/>
    </source>
</evidence>
<dbReference type="RefSeq" id="WP_108887394.1">
    <property type="nucleotide sequence ID" value="NZ_OMOJ01000011.1"/>
</dbReference>
<dbReference type="Proteomes" id="UP000244904">
    <property type="component" value="Unassembled WGS sequence"/>
</dbReference>
<keyword evidence="2" id="KW-1185">Reference proteome</keyword>
<sequence>MAWTGPLTLPPEPYFPGQNTRPSETYFAPFKAGVSGGVGELEECAAFSAGLSAFGERYYWEAHEFWEPVWMALPQNSVEKLFLRGLIQLANAGLKARMGKDGAALRILKLADAALAEALVRAGDAPILGMSRGAVQGLRRQAIEDSASIVHYDA</sequence>